<evidence type="ECO:0000256" key="2">
    <source>
        <dbReference type="ARBA" id="ARBA00022448"/>
    </source>
</evidence>
<dbReference type="GO" id="GO:0034040">
    <property type="term" value="F:ATPase-coupled lipid transmembrane transporter activity"/>
    <property type="evidence" value="ECO:0007669"/>
    <property type="project" value="TreeGrafter"/>
</dbReference>
<dbReference type="Pfam" id="PF00005">
    <property type="entry name" value="ABC_tran"/>
    <property type="match status" value="1"/>
</dbReference>
<evidence type="ECO:0000256" key="5">
    <source>
        <dbReference type="ARBA" id="ARBA00022741"/>
    </source>
</evidence>
<evidence type="ECO:0000313" key="12">
    <source>
        <dbReference type="EMBL" id="HIS48150.1"/>
    </source>
</evidence>
<dbReference type="SUPFAM" id="SSF52540">
    <property type="entry name" value="P-loop containing nucleoside triphosphate hydrolases"/>
    <property type="match status" value="1"/>
</dbReference>
<feature type="transmembrane region" description="Helical" evidence="9">
    <location>
        <begin position="53"/>
        <end position="72"/>
    </location>
</feature>
<dbReference type="CDD" id="cd18781">
    <property type="entry name" value="ABC_6TM_AarD_CydDC_like"/>
    <property type="match status" value="1"/>
</dbReference>
<dbReference type="PROSITE" id="PS50929">
    <property type="entry name" value="ABC_TM1F"/>
    <property type="match status" value="1"/>
</dbReference>
<keyword evidence="2" id="KW-0813">Transport</keyword>
<dbReference type="InterPro" id="IPR036640">
    <property type="entry name" value="ABC1_TM_sf"/>
</dbReference>
<keyword evidence="6 12" id="KW-0067">ATP-binding</keyword>
<dbReference type="AlphaFoldDB" id="A0A9D1JS90"/>
<dbReference type="InterPro" id="IPR027417">
    <property type="entry name" value="P-loop_NTPase"/>
</dbReference>
<dbReference type="PANTHER" id="PTHR24221">
    <property type="entry name" value="ATP-BINDING CASSETTE SUB-FAMILY B"/>
    <property type="match status" value="1"/>
</dbReference>
<keyword evidence="8 9" id="KW-0472">Membrane</keyword>
<keyword evidence="4 9" id="KW-0812">Transmembrane</keyword>
<dbReference type="InterPro" id="IPR039421">
    <property type="entry name" value="Type_1_exporter"/>
</dbReference>
<dbReference type="GO" id="GO:0140359">
    <property type="term" value="F:ABC-type transporter activity"/>
    <property type="evidence" value="ECO:0007669"/>
    <property type="project" value="InterPro"/>
</dbReference>
<dbReference type="InterPro" id="IPR003439">
    <property type="entry name" value="ABC_transporter-like_ATP-bd"/>
</dbReference>
<keyword evidence="5" id="KW-0547">Nucleotide-binding</keyword>
<name>A0A9D1JS90_9FIRM</name>
<dbReference type="PROSITE" id="PS50893">
    <property type="entry name" value="ABC_TRANSPORTER_2"/>
    <property type="match status" value="1"/>
</dbReference>
<keyword evidence="7 9" id="KW-1133">Transmembrane helix</keyword>
<dbReference type="InterPro" id="IPR011527">
    <property type="entry name" value="ABC1_TM_dom"/>
</dbReference>
<evidence type="ECO:0000256" key="9">
    <source>
        <dbReference type="SAM" id="Phobius"/>
    </source>
</evidence>
<dbReference type="Proteomes" id="UP000823927">
    <property type="component" value="Unassembled WGS sequence"/>
</dbReference>
<evidence type="ECO:0000256" key="4">
    <source>
        <dbReference type="ARBA" id="ARBA00022692"/>
    </source>
</evidence>
<gene>
    <name evidence="12" type="ORF">IAB46_11485</name>
</gene>
<feature type="transmembrane region" description="Helical" evidence="9">
    <location>
        <begin position="158"/>
        <end position="176"/>
    </location>
</feature>
<dbReference type="InterPro" id="IPR017871">
    <property type="entry name" value="ABC_transporter-like_CS"/>
</dbReference>
<dbReference type="PROSITE" id="PS00211">
    <property type="entry name" value="ABC_TRANSPORTER_1"/>
    <property type="match status" value="1"/>
</dbReference>
<dbReference type="EMBL" id="DVIT01000044">
    <property type="protein sequence ID" value="HIS48150.1"/>
    <property type="molecule type" value="Genomic_DNA"/>
</dbReference>
<keyword evidence="3" id="KW-1003">Cell membrane</keyword>
<reference evidence="12" key="1">
    <citation type="submission" date="2020-10" db="EMBL/GenBank/DDBJ databases">
        <authorList>
            <person name="Gilroy R."/>
        </authorList>
    </citation>
    <scope>NUCLEOTIDE SEQUENCE</scope>
    <source>
        <strain evidence="12">CHK178-757</strain>
    </source>
</reference>
<comment type="caution">
    <text evidence="12">The sequence shown here is derived from an EMBL/GenBank/DDBJ whole genome shotgun (WGS) entry which is preliminary data.</text>
</comment>
<dbReference type="FunFam" id="3.40.50.300:FF:000854">
    <property type="entry name" value="Multidrug ABC transporter ATP-binding protein"/>
    <property type="match status" value="1"/>
</dbReference>
<dbReference type="Pfam" id="PF00664">
    <property type="entry name" value="ABC_membrane"/>
    <property type="match status" value="1"/>
</dbReference>
<organism evidence="12 13">
    <name type="scientific">Candidatus Scybalocola faecigallinarum</name>
    <dbReference type="NCBI Taxonomy" id="2840941"/>
    <lineage>
        <taxon>Bacteria</taxon>
        <taxon>Bacillati</taxon>
        <taxon>Bacillota</taxon>
        <taxon>Clostridia</taxon>
        <taxon>Lachnospirales</taxon>
        <taxon>Lachnospiraceae</taxon>
        <taxon>Lachnospiraceae incertae sedis</taxon>
        <taxon>Candidatus Scybalocola (ex Gilroy et al. 2021)</taxon>
    </lineage>
</organism>
<proteinExistence type="predicted"/>
<dbReference type="Gene3D" id="3.40.50.300">
    <property type="entry name" value="P-loop containing nucleotide triphosphate hydrolases"/>
    <property type="match status" value="1"/>
</dbReference>
<comment type="subcellular location">
    <subcellularLocation>
        <location evidence="1">Cell membrane</location>
        <topology evidence="1">Multi-pass membrane protein</topology>
    </subcellularLocation>
</comment>
<evidence type="ECO:0000259" key="10">
    <source>
        <dbReference type="PROSITE" id="PS50893"/>
    </source>
</evidence>
<evidence type="ECO:0000256" key="3">
    <source>
        <dbReference type="ARBA" id="ARBA00022475"/>
    </source>
</evidence>
<dbReference type="PANTHER" id="PTHR24221:SF654">
    <property type="entry name" value="ATP-BINDING CASSETTE SUB-FAMILY B MEMBER 6"/>
    <property type="match status" value="1"/>
</dbReference>
<evidence type="ECO:0000256" key="8">
    <source>
        <dbReference type="ARBA" id="ARBA00023136"/>
    </source>
</evidence>
<dbReference type="SMART" id="SM00382">
    <property type="entry name" value="AAA"/>
    <property type="match status" value="1"/>
</dbReference>
<dbReference type="GO" id="GO:0005524">
    <property type="term" value="F:ATP binding"/>
    <property type="evidence" value="ECO:0007669"/>
    <property type="project" value="UniProtKB-KW"/>
</dbReference>
<sequence length="578" mass="64032">MFNKRLMKEFKDNQKYVAGMVATQWVMLAANVILISFIASFMGKMLKNQVTASNMVCLGAVCGAVLIVRAIMNTLNSKMSYAASTRVKRGLRQKIYEKLMSLGAGYREYMASSEAVQISTEGVDQLEIYFGKYVPQFFYSLLAPITLFIIVGTMSLKVAIVLLICVPLIPVSIVAVQKFAKKMLAKYWGTYTQLGDSFLENLQGLTTLKIYEADERYAEKMDAESENFRKVTMRVLIMQLNSISVMDLVAYGGAAIGIILSILEYGAGRITFEQCVFIVLISAEFFLPLRLLGSFFHIAMNGNAAANKIFTILDRPDMEKGTETQVNDSDILFKNVSFGYTKEKEVLHQVSLTVPSNSFTALVGVSGCGKSTIASLIMKTLSGYAGSISVGGVPLENIREDCLYQKITRIRHDSYLFGGTVEENLRMGNEHAPEEALFNALREVDLYDTIMEKGGLSMVIEEKAANLSGGQKQRLCLARAILHDSDIYIFDEATSNIDVESENKIMEVVERLAKTKTVILISHRLANVVHADQILVLEDGRISQQGTHGALMAGGGYYSRLYTRQKQLENYSGKAVAQ</sequence>
<evidence type="ECO:0000313" key="13">
    <source>
        <dbReference type="Proteomes" id="UP000823927"/>
    </source>
</evidence>
<evidence type="ECO:0000256" key="1">
    <source>
        <dbReference type="ARBA" id="ARBA00004651"/>
    </source>
</evidence>
<dbReference type="GO" id="GO:0016887">
    <property type="term" value="F:ATP hydrolysis activity"/>
    <property type="evidence" value="ECO:0007669"/>
    <property type="project" value="InterPro"/>
</dbReference>
<accession>A0A9D1JS90</accession>
<dbReference type="GO" id="GO:0005886">
    <property type="term" value="C:plasma membrane"/>
    <property type="evidence" value="ECO:0007669"/>
    <property type="project" value="UniProtKB-SubCell"/>
</dbReference>
<feature type="transmembrane region" description="Helical" evidence="9">
    <location>
        <begin position="21"/>
        <end position="41"/>
    </location>
</feature>
<dbReference type="InterPro" id="IPR003593">
    <property type="entry name" value="AAA+_ATPase"/>
</dbReference>
<feature type="domain" description="ABC transmembrane type-1" evidence="11">
    <location>
        <begin position="17"/>
        <end position="301"/>
    </location>
</feature>
<dbReference type="SUPFAM" id="SSF90123">
    <property type="entry name" value="ABC transporter transmembrane region"/>
    <property type="match status" value="1"/>
</dbReference>
<dbReference type="Gene3D" id="1.20.1560.10">
    <property type="entry name" value="ABC transporter type 1, transmembrane domain"/>
    <property type="match status" value="1"/>
</dbReference>
<feature type="transmembrane region" description="Helical" evidence="9">
    <location>
        <begin position="133"/>
        <end position="152"/>
    </location>
</feature>
<reference evidence="12" key="2">
    <citation type="journal article" date="2021" name="PeerJ">
        <title>Extensive microbial diversity within the chicken gut microbiome revealed by metagenomics and culture.</title>
        <authorList>
            <person name="Gilroy R."/>
            <person name="Ravi A."/>
            <person name="Getino M."/>
            <person name="Pursley I."/>
            <person name="Horton D.L."/>
            <person name="Alikhan N.F."/>
            <person name="Baker D."/>
            <person name="Gharbi K."/>
            <person name="Hall N."/>
            <person name="Watson M."/>
            <person name="Adriaenssens E.M."/>
            <person name="Foster-Nyarko E."/>
            <person name="Jarju S."/>
            <person name="Secka A."/>
            <person name="Antonio M."/>
            <person name="Oren A."/>
            <person name="Chaudhuri R.R."/>
            <person name="La Ragione R."/>
            <person name="Hildebrand F."/>
            <person name="Pallen M.J."/>
        </authorList>
    </citation>
    <scope>NUCLEOTIDE SEQUENCE</scope>
    <source>
        <strain evidence="12">CHK178-757</strain>
    </source>
</reference>
<protein>
    <submittedName>
        <fullName evidence="12">ABC transporter ATP-binding protein/permease</fullName>
    </submittedName>
</protein>
<feature type="domain" description="ABC transporter" evidence="10">
    <location>
        <begin position="331"/>
        <end position="564"/>
    </location>
</feature>
<evidence type="ECO:0000259" key="11">
    <source>
        <dbReference type="PROSITE" id="PS50929"/>
    </source>
</evidence>
<evidence type="ECO:0000256" key="6">
    <source>
        <dbReference type="ARBA" id="ARBA00022840"/>
    </source>
</evidence>
<evidence type="ECO:0000256" key="7">
    <source>
        <dbReference type="ARBA" id="ARBA00022989"/>
    </source>
</evidence>
<feature type="transmembrane region" description="Helical" evidence="9">
    <location>
        <begin position="243"/>
        <end position="263"/>
    </location>
</feature>